<dbReference type="GO" id="GO:0005524">
    <property type="term" value="F:ATP binding"/>
    <property type="evidence" value="ECO:0007669"/>
    <property type="project" value="UniProtKB-KW"/>
</dbReference>
<evidence type="ECO:0000256" key="1">
    <source>
        <dbReference type="ARBA" id="ARBA00022527"/>
    </source>
</evidence>
<comment type="caution">
    <text evidence="3">The sequence shown here is derived from an EMBL/GenBank/DDBJ whole genome shotgun (WGS) entry which is preliminary data.</text>
</comment>
<evidence type="ECO:0000313" key="4">
    <source>
        <dbReference type="Proteomes" id="UP000316609"/>
    </source>
</evidence>
<keyword evidence="1" id="KW-0808">Transferase</keyword>
<dbReference type="PANTHER" id="PTHR35526:SF3">
    <property type="entry name" value="ANTI-SIGMA-F FACTOR RSBW"/>
    <property type="match status" value="1"/>
</dbReference>
<feature type="domain" description="Histidine kinase/HSP90-like ATPase" evidence="2">
    <location>
        <begin position="19"/>
        <end position="143"/>
    </location>
</feature>
<sequence>MSATMPECDPTEVISLRMPSRLELLGVLDRLTESVCERLAFDDDTRSQVSLSVIEAGTNAIQHGHQRDASKPVDVEFRMHPDSLEITVHDSGPGFDLDAVNGDVTSAEHLFEARGRGIFIMRSCMDRVDFSFTPSGTLIRLVKNRPVKVENS</sequence>
<gene>
    <name evidence="3" type="ORF">E6K78_09915</name>
</gene>
<name>A0A538TKB4_UNCEI</name>
<dbReference type="PANTHER" id="PTHR35526">
    <property type="entry name" value="ANTI-SIGMA-F FACTOR RSBW-RELATED"/>
    <property type="match status" value="1"/>
</dbReference>
<dbReference type="InterPro" id="IPR036890">
    <property type="entry name" value="HATPase_C_sf"/>
</dbReference>
<accession>A0A538TKB4</accession>
<organism evidence="3 4">
    <name type="scientific">Eiseniibacteriota bacterium</name>
    <dbReference type="NCBI Taxonomy" id="2212470"/>
    <lineage>
        <taxon>Bacteria</taxon>
        <taxon>Candidatus Eiseniibacteriota</taxon>
    </lineage>
</organism>
<proteinExistence type="predicted"/>
<evidence type="ECO:0000313" key="3">
    <source>
        <dbReference type="EMBL" id="TMQ64061.1"/>
    </source>
</evidence>
<dbReference type="InterPro" id="IPR003594">
    <property type="entry name" value="HATPase_dom"/>
</dbReference>
<dbReference type="AlphaFoldDB" id="A0A538TKB4"/>
<dbReference type="CDD" id="cd16936">
    <property type="entry name" value="HATPase_RsbW-like"/>
    <property type="match status" value="1"/>
</dbReference>
<keyword evidence="3" id="KW-0547">Nucleotide-binding</keyword>
<dbReference type="Proteomes" id="UP000316609">
    <property type="component" value="Unassembled WGS sequence"/>
</dbReference>
<dbReference type="GO" id="GO:0004674">
    <property type="term" value="F:protein serine/threonine kinase activity"/>
    <property type="evidence" value="ECO:0007669"/>
    <property type="project" value="UniProtKB-KW"/>
</dbReference>
<protein>
    <submittedName>
        <fullName evidence="3">ATP-binding protein</fullName>
    </submittedName>
</protein>
<keyword evidence="1" id="KW-0723">Serine/threonine-protein kinase</keyword>
<dbReference type="EMBL" id="VBOY01000096">
    <property type="protein sequence ID" value="TMQ64061.1"/>
    <property type="molecule type" value="Genomic_DNA"/>
</dbReference>
<dbReference type="Gene3D" id="3.30.565.10">
    <property type="entry name" value="Histidine kinase-like ATPase, C-terminal domain"/>
    <property type="match status" value="1"/>
</dbReference>
<keyword evidence="1" id="KW-0418">Kinase</keyword>
<keyword evidence="3" id="KW-0067">ATP-binding</keyword>
<dbReference type="Pfam" id="PF13581">
    <property type="entry name" value="HATPase_c_2"/>
    <property type="match status" value="1"/>
</dbReference>
<evidence type="ECO:0000259" key="2">
    <source>
        <dbReference type="Pfam" id="PF13581"/>
    </source>
</evidence>
<dbReference type="InterPro" id="IPR050267">
    <property type="entry name" value="Anti-sigma-factor_SerPK"/>
</dbReference>
<dbReference type="SUPFAM" id="SSF55874">
    <property type="entry name" value="ATPase domain of HSP90 chaperone/DNA topoisomerase II/histidine kinase"/>
    <property type="match status" value="1"/>
</dbReference>
<reference evidence="3 4" key="1">
    <citation type="journal article" date="2019" name="Nat. Microbiol.">
        <title>Mediterranean grassland soil C-N compound turnover is dependent on rainfall and depth, and is mediated by genomically divergent microorganisms.</title>
        <authorList>
            <person name="Diamond S."/>
            <person name="Andeer P.F."/>
            <person name="Li Z."/>
            <person name="Crits-Christoph A."/>
            <person name="Burstein D."/>
            <person name="Anantharaman K."/>
            <person name="Lane K.R."/>
            <person name="Thomas B.C."/>
            <person name="Pan C."/>
            <person name="Northen T.R."/>
            <person name="Banfield J.F."/>
        </authorList>
    </citation>
    <scope>NUCLEOTIDE SEQUENCE [LARGE SCALE GENOMIC DNA]</scope>
    <source>
        <strain evidence="3">WS_8</strain>
    </source>
</reference>